<dbReference type="RefSeq" id="WP_307275524.1">
    <property type="nucleotide sequence ID" value="NZ_JAUSVX010000007.1"/>
</dbReference>
<keyword evidence="3" id="KW-1003">Cell membrane</keyword>
<dbReference type="InterPro" id="IPR045621">
    <property type="entry name" value="BPD_transp_1_N"/>
</dbReference>
<keyword evidence="6 7" id="KW-0472">Membrane</keyword>
<feature type="transmembrane region" description="Helical" evidence="7">
    <location>
        <begin position="288"/>
        <end position="315"/>
    </location>
</feature>
<dbReference type="Gene3D" id="1.10.3720.10">
    <property type="entry name" value="MetI-like"/>
    <property type="match status" value="1"/>
</dbReference>
<keyword evidence="5 7" id="KW-1133">Transmembrane helix</keyword>
<dbReference type="EMBL" id="JAUSVX010000007">
    <property type="protein sequence ID" value="MDQ0471032.1"/>
    <property type="molecule type" value="Genomic_DNA"/>
</dbReference>
<dbReference type="Pfam" id="PF19300">
    <property type="entry name" value="BPD_transp_1_N"/>
    <property type="match status" value="1"/>
</dbReference>
<feature type="transmembrane region" description="Helical" evidence="7">
    <location>
        <begin position="141"/>
        <end position="164"/>
    </location>
</feature>
<dbReference type="PANTHER" id="PTHR43163:SF3">
    <property type="entry name" value="PEPTIDE ABC TRANSPORTER PERMEASE PROTEIN"/>
    <property type="match status" value="1"/>
</dbReference>
<evidence type="ECO:0000256" key="4">
    <source>
        <dbReference type="ARBA" id="ARBA00022692"/>
    </source>
</evidence>
<dbReference type="Pfam" id="PF00528">
    <property type="entry name" value="BPD_transp_1"/>
    <property type="match status" value="1"/>
</dbReference>
<comment type="subcellular location">
    <subcellularLocation>
        <location evidence="1 7">Cell membrane</location>
        <topology evidence="1 7">Multi-pass membrane protein</topology>
    </subcellularLocation>
</comment>
<evidence type="ECO:0000256" key="2">
    <source>
        <dbReference type="ARBA" id="ARBA00022448"/>
    </source>
</evidence>
<organism evidence="9 10">
    <name type="scientific">Labrys wisconsinensis</name>
    <dbReference type="NCBI Taxonomy" id="425677"/>
    <lineage>
        <taxon>Bacteria</taxon>
        <taxon>Pseudomonadati</taxon>
        <taxon>Pseudomonadota</taxon>
        <taxon>Alphaproteobacteria</taxon>
        <taxon>Hyphomicrobiales</taxon>
        <taxon>Xanthobacteraceae</taxon>
        <taxon>Labrys</taxon>
    </lineage>
</organism>
<proteinExistence type="inferred from homology"/>
<evidence type="ECO:0000256" key="6">
    <source>
        <dbReference type="ARBA" id="ARBA00023136"/>
    </source>
</evidence>
<keyword evidence="10" id="KW-1185">Reference proteome</keyword>
<feature type="domain" description="ABC transmembrane type-1" evidence="8">
    <location>
        <begin position="102"/>
        <end position="307"/>
    </location>
</feature>
<feature type="transmembrane region" description="Helical" evidence="7">
    <location>
        <begin position="184"/>
        <end position="204"/>
    </location>
</feature>
<gene>
    <name evidence="9" type="ORF">QO011_004051</name>
</gene>
<reference evidence="9 10" key="1">
    <citation type="submission" date="2023-07" db="EMBL/GenBank/DDBJ databases">
        <title>Genomic Encyclopedia of Type Strains, Phase IV (KMG-IV): sequencing the most valuable type-strain genomes for metagenomic binning, comparative biology and taxonomic classification.</title>
        <authorList>
            <person name="Goeker M."/>
        </authorList>
    </citation>
    <scope>NUCLEOTIDE SEQUENCE [LARGE SCALE GENOMIC DNA]</scope>
    <source>
        <strain evidence="9 10">DSM 19619</strain>
    </source>
</reference>
<keyword evidence="2 7" id="KW-0813">Transport</keyword>
<protein>
    <submittedName>
        <fullName evidence="9">Peptide/nickel transport system permease protein</fullName>
    </submittedName>
</protein>
<evidence type="ECO:0000313" key="10">
    <source>
        <dbReference type="Proteomes" id="UP001242480"/>
    </source>
</evidence>
<keyword evidence="4 7" id="KW-0812">Transmembrane</keyword>
<dbReference type="InterPro" id="IPR000515">
    <property type="entry name" value="MetI-like"/>
</dbReference>
<evidence type="ECO:0000256" key="1">
    <source>
        <dbReference type="ARBA" id="ARBA00004651"/>
    </source>
</evidence>
<dbReference type="PANTHER" id="PTHR43163">
    <property type="entry name" value="DIPEPTIDE TRANSPORT SYSTEM PERMEASE PROTEIN DPPB-RELATED"/>
    <property type="match status" value="1"/>
</dbReference>
<feature type="transmembrane region" description="Helical" evidence="7">
    <location>
        <begin position="242"/>
        <end position="268"/>
    </location>
</feature>
<dbReference type="InterPro" id="IPR035906">
    <property type="entry name" value="MetI-like_sf"/>
</dbReference>
<comment type="caution">
    <text evidence="9">The sequence shown here is derived from an EMBL/GenBank/DDBJ whole genome shotgun (WGS) entry which is preliminary data.</text>
</comment>
<sequence length="327" mass="34469">MGRWSLPVLIFAARRLGLAASALLTVTIVVMGVTEILPGDACTAYLGEFIEPDVLASCRQDLGLDQPAYVRYAKWVTDLAHGNLGVSFKLQRPVTEILPPRIRNTVLLAGMAAIVAIPLALGLGVFAALHRDRAADLAISGMSVGLMAVPEFVTMALLVLVFALKLKWLPAVTTAPPTAPISHLLSSAALPATALVVVITAHILRISRAAVIEVLDSGYIEMARLRGVPPLRLALRHVLPSASAATVGVVALTMAWLLGGVVLVEQVANYPGLGTLMVQAVYDRDIPLLQAVTLVFAATYIGINLCADLFVMVLIPKLRPAAGVSSS</sequence>
<evidence type="ECO:0000313" key="9">
    <source>
        <dbReference type="EMBL" id="MDQ0471032.1"/>
    </source>
</evidence>
<evidence type="ECO:0000256" key="3">
    <source>
        <dbReference type="ARBA" id="ARBA00022475"/>
    </source>
</evidence>
<name>A0ABU0JD36_9HYPH</name>
<dbReference type="SUPFAM" id="SSF161098">
    <property type="entry name" value="MetI-like"/>
    <property type="match status" value="1"/>
</dbReference>
<evidence type="ECO:0000256" key="5">
    <source>
        <dbReference type="ARBA" id="ARBA00022989"/>
    </source>
</evidence>
<accession>A0ABU0JD36</accession>
<dbReference type="CDD" id="cd06261">
    <property type="entry name" value="TM_PBP2"/>
    <property type="match status" value="1"/>
</dbReference>
<evidence type="ECO:0000259" key="8">
    <source>
        <dbReference type="PROSITE" id="PS50928"/>
    </source>
</evidence>
<dbReference type="Proteomes" id="UP001242480">
    <property type="component" value="Unassembled WGS sequence"/>
</dbReference>
<feature type="transmembrane region" description="Helical" evidence="7">
    <location>
        <begin position="106"/>
        <end position="129"/>
    </location>
</feature>
<comment type="similarity">
    <text evidence="7">Belongs to the binding-protein-dependent transport system permease family.</text>
</comment>
<evidence type="ECO:0000256" key="7">
    <source>
        <dbReference type="RuleBase" id="RU363032"/>
    </source>
</evidence>
<dbReference type="PROSITE" id="PS50928">
    <property type="entry name" value="ABC_TM1"/>
    <property type="match status" value="1"/>
</dbReference>